<dbReference type="Proteomes" id="UP000465221">
    <property type="component" value="Unassembled WGS sequence"/>
</dbReference>
<dbReference type="InterPro" id="IPR017946">
    <property type="entry name" value="PLC-like_Pdiesterase_TIM-brl"/>
</dbReference>
<keyword evidence="1" id="KW-0807">Transducer</keyword>
<dbReference type="InterPro" id="IPR000909">
    <property type="entry name" value="PLipase_C_PInositol-sp_X_dom"/>
</dbReference>
<feature type="region of interest" description="Disordered" evidence="3">
    <location>
        <begin position="153"/>
        <end position="228"/>
    </location>
</feature>
<evidence type="ECO:0000256" key="2">
    <source>
        <dbReference type="RuleBase" id="RU361133"/>
    </source>
</evidence>
<comment type="catalytic activity">
    <reaction evidence="2">
        <text>a 1,2-diacyl-sn-glycero-3-phospho-(1D-myo-inositol-4,5-bisphosphate) + H2O = 1D-myo-inositol 1,4,5-trisphosphate + a 1,2-diacyl-sn-glycerol + H(+)</text>
        <dbReference type="Rhea" id="RHEA:33179"/>
        <dbReference type="ChEBI" id="CHEBI:15377"/>
        <dbReference type="ChEBI" id="CHEBI:15378"/>
        <dbReference type="ChEBI" id="CHEBI:17815"/>
        <dbReference type="ChEBI" id="CHEBI:58456"/>
        <dbReference type="ChEBI" id="CHEBI:203600"/>
        <dbReference type="EC" id="3.1.4.11"/>
    </reaction>
</comment>
<feature type="region of interest" description="Disordered" evidence="3">
    <location>
        <begin position="339"/>
        <end position="373"/>
    </location>
</feature>
<dbReference type="CDD" id="cd08598">
    <property type="entry name" value="PI-PLC1c_yeast"/>
    <property type="match status" value="1"/>
</dbReference>
<dbReference type="PROSITE" id="PS50007">
    <property type="entry name" value="PIPLC_X_DOMAIN"/>
    <property type="match status" value="1"/>
</dbReference>
<dbReference type="InterPro" id="IPR001711">
    <property type="entry name" value="PLipase_C_Pinositol-sp_Y"/>
</dbReference>
<accession>A0A8H3RLR4</accession>
<dbReference type="FunFam" id="3.20.20.190:FF:000044">
    <property type="entry name" value="Phosphoinositide phospholipase C"/>
    <property type="match status" value="1"/>
</dbReference>
<dbReference type="SMART" id="SM00148">
    <property type="entry name" value="PLCXc"/>
    <property type="match status" value="1"/>
</dbReference>
<dbReference type="FunFam" id="3.20.20.190:FF:000060">
    <property type="entry name" value="Phosphoinositide phospholipase C"/>
    <property type="match status" value="1"/>
</dbReference>
<feature type="region of interest" description="Disordered" evidence="3">
    <location>
        <begin position="1"/>
        <end position="34"/>
    </location>
</feature>
<evidence type="ECO:0000259" key="5">
    <source>
        <dbReference type="PROSITE" id="PS50008"/>
    </source>
</evidence>
<dbReference type="PANTHER" id="PTHR10336">
    <property type="entry name" value="PHOSPHOINOSITIDE-SPECIFIC PHOSPHOLIPASE C FAMILY PROTEIN"/>
    <property type="match status" value="1"/>
</dbReference>
<proteinExistence type="predicted"/>
<sequence>MRMETMEELTGRAGSISLDPAKPARSGPIQVQPGPLSSHLDKIYASLTATSTADFIKDVQHEEIAADLEAANPLASLAAFRAYMASPASDALRPSKGQDLSAPITDYYISSSHNTYLTGNQLYSDAAATAYTNVLLSGCRCVEIDVWDGDADSVSGDDTSSSSSSSSESSSDEETTSHRKKQDVPKVDGSAKSTKPISRHKSISSKLGSLLGRKSSPDDGATDKPASTAAALDSVAQILRRPEPQVLHGHTLTKGTTFRDVCYAIRDSAFVASDLPVIVSLEVHACIEQQATMVEIMEEAWKGMLIEVTPELEATQAPPPLETLKRKILIKVKWVPATGDGQGEAQQDDRTDTPDTPPSLNQDGEHAPPKKPSKVLHSLSRLAVFTKGFSFHQFAQPEAKVPGHVFSLSENAAREAYAKHRDALLEHNRHFFMRVYPYGLRINSSNPDPTFFWRCGAQIVALNWQNLDKGMMLNRGMFTGEPGWVLKPQGYRSSDPPSTPVKRQQLDLSIEILAAQNLPLPPGDTKESGFRPYVSCSLHVESPDEENGSPPGGDNTSDSEKTSYKRSIKSTTGTNPDFGAQMIQFPTLSGVIEELTFVRFKVKDDELGRDSLAAWACLKLSRLQQGYRLIHLHDCSGAEAGAVLLVRITKVLS</sequence>
<feature type="domain" description="PI-PLC Y-box" evidence="5">
    <location>
        <begin position="379"/>
        <end position="492"/>
    </location>
</feature>
<dbReference type="InterPro" id="IPR056584">
    <property type="entry name" value="EF-hand_15"/>
</dbReference>
<keyword evidence="2" id="KW-0442">Lipid degradation</keyword>
<evidence type="ECO:0000256" key="1">
    <source>
        <dbReference type="ARBA" id="ARBA00023224"/>
    </source>
</evidence>
<dbReference type="GO" id="GO:0004435">
    <property type="term" value="F:phosphatidylinositol-4,5-bisphosphate phospholipase C activity"/>
    <property type="evidence" value="ECO:0007669"/>
    <property type="project" value="UniProtKB-EC"/>
</dbReference>
<name>A0A8H3RLR4_9EURO</name>
<dbReference type="Gene3D" id="2.60.40.150">
    <property type="entry name" value="C2 domain"/>
    <property type="match status" value="1"/>
</dbReference>
<dbReference type="InterPro" id="IPR000008">
    <property type="entry name" value="C2_dom"/>
</dbReference>
<dbReference type="Pfam" id="PF00387">
    <property type="entry name" value="PI-PLC-Y"/>
    <property type="match status" value="1"/>
</dbReference>
<reference evidence="6 7" key="1">
    <citation type="submission" date="2020-01" db="EMBL/GenBank/DDBJ databases">
        <title>Draft genome sequence of Aspergillus udagawae IFM 46972.</title>
        <authorList>
            <person name="Takahashi H."/>
            <person name="Yaguchi T."/>
        </authorList>
    </citation>
    <scope>NUCLEOTIDE SEQUENCE [LARGE SCALE GENOMIC DNA]</scope>
    <source>
        <strain evidence="6 7">IFM 46972</strain>
    </source>
</reference>
<dbReference type="FunFam" id="2.60.40.150:FF:000220">
    <property type="entry name" value="Phosphoinositide phospholipase C"/>
    <property type="match status" value="1"/>
</dbReference>
<dbReference type="PANTHER" id="PTHR10336:SF82">
    <property type="entry name" value="PHOSPHOINOSITIDE PHOSPHOLIPASE C"/>
    <property type="match status" value="1"/>
</dbReference>
<keyword evidence="2" id="KW-0378">Hydrolase</keyword>
<protein>
    <recommendedName>
        <fullName evidence="2">Phosphoinositide phospholipase C</fullName>
        <ecNumber evidence="2">3.1.4.11</ecNumber>
    </recommendedName>
</protein>
<dbReference type="PROSITE" id="PS50004">
    <property type="entry name" value="C2"/>
    <property type="match status" value="1"/>
</dbReference>
<dbReference type="EMBL" id="BLKC01000017">
    <property type="protein sequence ID" value="GFF31717.1"/>
    <property type="molecule type" value="Genomic_DNA"/>
</dbReference>
<dbReference type="AlphaFoldDB" id="A0A8H3RLR4"/>
<evidence type="ECO:0000313" key="7">
    <source>
        <dbReference type="Proteomes" id="UP000465221"/>
    </source>
</evidence>
<feature type="compositionally biased region" description="Low complexity" evidence="3">
    <location>
        <begin position="157"/>
        <end position="169"/>
    </location>
</feature>
<dbReference type="GO" id="GO:0016042">
    <property type="term" value="P:lipid catabolic process"/>
    <property type="evidence" value="ECO:0007669"/>
    <property type="project" value="UniProtKB-KW"/>
</dbReference>
<dbReference type="GO" id="GO:0048015">
    <property type="term" value="P:phosphatidylinositol-mediated signaling"/>
    <property type="evidence" value="ECO:0007669"/>
    <property type="project" value="TreeGrafter"/>
</dbReference>
<dbReference type="InterPro" id="IPR001192">
    <property type="entry name" value="PI-PLC_fam"/>
</dbReference>
<dbReference type="SMART" id="SM00239">
    <property type="entry name" value="C2"/>
    <property type="match status" value="1"/>
</dbReference>
<dbReference type="GO" id="GO:0051209">
    <property type="term" value="P:release of sequestered calcium ion into cytosol"/>
    <property type="evidence" value="ECO:0007669"/>
    <property type="project" value="TreeGrafter"/>
</dbReference>
<dbReference type="PROSITE" id="PS50008">
    <property type="entry name" value="PIPLC_Y_DOMAIN"/>
    <property type="match status" value="1"/>
</dbReference>
<organism evidence="6 7">
    <name type="scientific">Aspergillus udagawae</name>
    <dbReference type="NCBI Taxonomy" id="91492"/>
    <lineage>
        <taxon>Eukaryota</taxon>
        <taxon>Fungi</taxon>
        <taxon>Dikarya</taxon>
        <taxon>Ascomycota</taxon>
        <taxon>Pezizomycotina</taxon>
        <taxon>Eurotiomycetes</taxon>
        <taxon>Eurotiomycetidae</taxon>
        <taxon>Eurotiales</taxon>
        <taxon>Aspergillaceae</taxon>
        <taxon>Aspergillus</taxon>
        <taxon>Aspergillus subgen. Fumigati</taxon>
    </lineage>
</organism>
<dbReference type="PRINTS" id="PR00390">
    <property type="entry name" value="PHPHLIPASEC"/>
</dbReference>
<evidence type="ECO:0000259" key="4">
    <source>
        <dbReference type="PROSITE" id="PS50004"/>
    </source>
</evidence>
<evidence type="ECO:0000256" key="3">
    <source>
        <dbReference type="SAM" id="MobiDB-lite"/>
    </source>
</evidence>
<dbReference type="SUPFAM" id="SSF49562">
    <property type="entry name" value="C2 domain (Calcium/lipid-binding domain, CaLB)"/>
    <property type="match status" value="1"/>
</dbReference>
<evidence type="ECO:0000313" key="6">
    <source>
        <dbReference type="EMBL" id="GFF31717.1"/>
    </source>
</evidence>
<dbReference type="SUPFAM" id="SSF51695">
    <property type="entry name" value="PLC-like phosphodiesterases"/>
    <property type="match status" value="1"/>
</dbReference>
<feature type="domain" description="C2" evidence="4">
    <location>
        <begin position="488"/>
        <end position="634"/>
    </location>
</feature>
<dbReference type="InterPro" id="IPR035892">
    <property type="entry name" value="C2_domain_sf"/>
</dbReference>
<dbReference type="SMART" id="SM00149">
    <property type="entry name" value="PLCYc"/>
    <property type="match status" value="1"/>
</dbReference>
<dbReference type="Pfam" id="PF23617">
    <property type="entry name" value="EF-hand_15"/>
    <property type="match status" value="1"/>
</dbReference>
<dbReference type="Pfam" id="PF00388">
    <property type="entry name" value="PI-PLC-X"/>
    <property type="match status" value="1"/>
</dbReference>
<dbReference type="EC" id="3.1.4.11" evidence="2"/>
<feature type="compositionally biased region" description="Low complexity" evidence="3">
    <location>
        <begin position="204"/>
        <end position="214"/>
    </location>
</feature>
<dbReference type="CDD" id="cd00275">
    <property type="entry name" value="C2_PLC_like"/>
    <property type="match status" value="1"/>
</dbReference>
<feature type="region of interest" description="Disordered" evidence="3">
    <location>
        <begin position="540"/>
        <end position="576"/>
    </location>
</feature>
<dbReference type="Gene3D" id="3.20.20.190">
    <property type="entry name" value="Phosphatidylinositol (PI) phosphodiesterase"/>
    <property type="match status" value="2"/>
</dbReference>
<gene>
    <name evidence="6" type="ORF">IFM46972_03316</name>
</gene>
<comment type="caution">
    <text evidence="6">The sequence shown here is derived from an EMBL/GenBank/DDBJ whole genome shotgun (WGS) entry which is preliminary data.</text>
</comment>
<keyword evidence="2" id="KW-0443">Lipid metabolism</keyword>